<keyword evidence="7 14" id="KW-0238">DNA-binding</keyword>
<evidence type="ECO:0000256" key="13">
    <source>
        <dbReference type="ARBA" id="ARBA00073774"/>
    </source>
</evidence>
<comment type="subcellular location">
    <subcellularLocation>
        <location evidence="1">Nucleus</location>
    </subcellularLocation>
</comment>
<dbReference type="InterPro" id="IPR011184">
    <property type="entry name" value="DNA_mismatch_repair_Msh2"/>
</dbReference>
<dbReference type="Pfam" id="PF05192">
    <property type="entry name" value="MutS_III"/>
    <property type="match status" value="1"/>
</dbReference>
<dbReference type="InterPro" id="IPR007860">
    <property type="entry name" value="DNA_mmatch_repair_MutS_con_dom"/>
</dbReference>
<dbReference type="PROSITE" id="PS00486">
    <property type="entry name" value="DNA_MISMATCH_REPAIR_2"/>
    <property type="match status" value="1"/>
</dbReference>
<dbReference type="InterPro" id="IPR000432">
    <property type="entry name" value="DNA_mismatch_repair_MutS_C"/>
</dbReference>
<dbReference type="InterPro" id="IPR016151">
    <property type="entry name" value="DNA_mismatch_repair_MutS_N"/>
</dbReference>
<dbReference type="Pfam" id="PF00488">
    <property type="entry name" value="MutS_V"/>
    <property type="match status" value="1"/>
</dbReference>
<sequence>MSSNIDVKFAGTGNEKQFIRQLDEKDPSTIRFIDHNNKDYFTCLQGDAELIADEIYKTRSVIKTSEKTQYVTISPQVFQNVLKFCLLEKQFRVEIYHNRTYQLLVSGTAGNLESISKEYDINFEFQDSSSSSIAAIKLQGNSVGVCIIEDSHIHLCEFEDNELYSNLEGLLLQFGIKEVLLPNLSEKKLLQVINKIGNIVVSTISAFNTKNIEQDLVKLLEEDNIQMVFSSKGMKLSEYSLSLSCCNALVAYLELLDNDSKNYTIDKYDLSEYMKLDSSTMKALNVFPEFKSTSINSIFELLNKCKTSGGSRLLSQWLKQPLTSVEAIQERQSLVQLLMEDASLRVAVQNVLAQVPDIKRLLKKMSITIGKTGNENKKLEDLVRLYQLVLVLPDLIEVLKGQGELATKYWLDPLAKHYQSLLKFQELVETTVDLKGLNDLHSNFDIRPEFDASLVSINEKKQSSLESIKQLHLRVAEDLNMDSEKKLKLEQHPQHGYCLRLTRNDSVVLRNNRNYIELQTVKAGVYFTTGELRKLSQVYSNSCDEYNIKQRELIREVLSISLTYQGVFSALSLDLSHLDVITSFANVALLAPTTFAKPKLTPMDSKERKVSLHDSRHPLLEVQDDVEFIPNDVLMGEKFFNIITGPNMGGKSTYLKQIATTGLMAQVGSFVPAQPGAELPIFDAILSRVGAGDSQLKGLSTFMIEMLETSSILATATSNSLLIIDELGRGTSTYDGFGLAWSISEHLIQTKKCFALFATHFHELNKLAEKYPESVENLHVVAYVENKDDITLMYKIEPGISSKSFGINVAEMVKFPNKIINMAKRKADELQNSTNLKKSRVDGKQIKQEVEELKSVLKKWREQNHQDVSTAGESLKELLKSTTNGYISELIQTL</sequence>
<dbReference type="Proteomes" id="UP001204833">
    <property type="component" value="Unassembled WGS sequence"/>
</dbReference>
<dbReference type="RefSeq" id="XP_051608990.1">
    <property type="nucleotide sequence ID" value="XM_051751696.1"/>
</dbReference>
<dbReference type="GeneID" id="76150447"/>
<evidence type="ECO:0000256" key="8">
    <source>
        <dbReference type="ARBA" id="ARBA00023204"/>
    </source>
</evidence>
<evidence type="ECO:0000256" key="5">
    <source>
        <dbReference type="ARBA" id="ARBA00022763"/>
    </source>
</evidence>
<evidence type="ECO:0000259" key="15">
    <source>
        <dbReference type="PROSITE" id="PS00486"/>
    </source>
</evidence>
<comment type="function">
    <text evidence="10">Component of the post-replicative DNA mismatch repair system (MMR). Heterodimerizes with MSH2 to form MutS beta, which binds to DNA mismatches thereby initiating DNA repair. MSH3 provides substrate-binding and substrate specificity to the complex. When bound, the MutS beta heterodimer bends the DNA helix and shields approximately 20 base pairs. Acts mainly to repair insertion-deletion loops (IDLs) from 2 to 13 nucleotides in size, but can also repair base-base and single insertion-deletion mismatches that occur during replication. After mismatch binding, forms a ternary complex with the MutL alpha heterodimer, which is thought to be responsible for directing the downstream MMR events, including strand discrimination, excision, and resynthesis. ATP binding and hydrolysis play a pivotal role in mismatch repair functions.</text>
</comment>
<dbReference type="SMART" id="SM00534">
    <property type="entry name" value="MUTSac"/>
    <property type="match status" value="1"/>
</dbReference>
<dbReference type="Gene3D" id="3.40.1170.10">
    <property type="entry name" value="DNA repair protein MutS, domain I"/>
    <property type="match status" value="1"/>
</dbReference>
<keyword evidence="6" id="KW-0067">ATP-binding</keyword>
<dbReference type="InterPro" id="IPR007696">
    <property type="entry name" value="DNA_mismatch_repair_MutS_core"/>
</dbReference>
<protein>
    <recommendedName>
        <fullName evidence="3 13">DNA mismatch repair protein MSH3</fullName>
    </recommendedName>
    <alternativeName>
        <fullName evidence="3 13">DNA mismatch repair protein MSH3</fullName>
    </alternativeName>
    <alternativeName>
        <fullName evidence="12">MutS protein homolog 3</fullName>
    </alternativeName>
</protein>
<evidence type="ECO:0000313" key="16">
    <source>
        <dbReference type="EMBL" id="KAI5958543.1"/>
    </source>
</evidence>
<keyword evidence="17" id="KW-1185">Reference proteome</keyword>
<dbReference type="Pfam" id="PF05188">
    <property type="entry name" value="MutS_II"/>
    <property type="match status" value="1"/>
</dbReference>
<dbReference type="FunFam" id="3.40.50.300:FF:000870">
    <property type="entry name" value="MutS protein homolog 4"/>
    <property type="match status" value="1"/>
</dbReference>
<dbReference type="GO" id="GO:0006312">
    <property type="term" value="P:mitotic recombination"/>
    <property type="evidence" value="ECO:0007669"/>
    <property type="project" value="TreeGrafter"/>
</dbReference>
<dbReference type="GO" id="GO:0032301">
    <property type="term" value="C:MutSalpha complex"/>
    <property type="evidence" value="ECO:0007669"/>
    <property type="project" value="TreeGrafter"/>
</dbReference>
<dbReference type="Gene3D" id="1.10.1420.10">
    <property type="match status" value="2"/>
</dbReference>
<dbReference type="PANTHER" id="PTHR11361:SF35">
    <property type="entry name" value="DNA MISMATCH REPAIR PROTEIN MSH2"/>
    <property type="match status" value="1"/>
</dbReference>
<dbReference type="SUPFAM" id="SSF48334">
    <property type="entry name" value="DNA repair protein MutS, domain III"/>
    <property type="match status" value="1"/>
</dbReference>
<dbReference type="SMART" id="SM00533">
    <property type="entry name" value="MUTSd"/>
    <property type="match status" value="1"/>
</dbReference>
<comment type="caution">
    <text evidence="16">The sequence shown here is derived from an EMBL/GenBank/DDBJ whole genome shotgun (WGS) entry which is preliminary data.</text>
</comment>
<dbReference type="InterPro" id="IPR007695">
    <property type="entry name" value="DNA_mismatch_repair_MutS-lik_N"/>
</dbReference>
<dbReference type="Pfam" id="PF05190">
    <property type="entry name" value="MutS_IV"/>
    <property type="match status" value="1"/>
</dbReference>
<dbReference type="SUPFAM" id="SSF52540">
    <property type="entry name" value="P-loop containing nucleoside triphosphate hydrolases"/>
    <property type="match status" value="1"/>
</dbReference>
<evidence type="ECO:0000256" key="12">
    <source>
        <dbReference type="ARBA" id="ARBA00029792"/>
    </source>
</evidence>
<dbReference type="InterPro" id="IPR045076">
    <property type="entry name" value="MutS"/>
</dbReference>
<evidence type="ECO:0000256" key="3">
    <source>
        <dbReference type="ARBA" id="ARBA00022151"/>
    </source>
</evidence>
<evidence type="ECO:0000256" key="2">
    <source>
        <dbReference type="ARBA" id="ARBA00007094"/>
    </source>
</evidence>
<dbReference type="InterPro" id="IPR036678">
    <property type="entry name" value="MutS_con_dom_sf"/>
</dbReference>
<keyword evidence="8 14" id="KW-0234">DNA repair</keyword>
<evidence type="ECO:0000256" key="4">
    <source>
        <dbReference type="ARBA" id="ARBA00022741"/>
    </source>
</evidence>
<keyword evidence="9" id="KW-0539">Nucleus</keyword>
<dbReference type="GO" id="GO:0030983">
    <property type="term" value="F:mismatched DNA binding"/>
    <property type="evidence" value="ECO:0007669"/>
    <property type="project" value="InterPro"/>
</dbReference>
<dbReference type="AlphaFoldDB" id="A0AAD5BEW5"/>
<evidence type="ECO:0000256" key="11">
    <source>
        <dbReference type="ARBA" id="ARBA00025902"/>
    </source>
</evidence>
<evidence type="ECO:0000313" key="17">
    <source>
        <dbReference type="Proteomes" id="UP001204833"/>
    </source>
</evidence>
<comment type="similarity">
    <text evidence="2">Belongs to the DNA mismatch repair MutS family. MSH3 subfamily.</text>
</comment>
<reference evidence="16 17" key="1">
    <citation type="journal article" date="2022" name="DNA Res.">
        <title>Genome analysis of five recently described species of the CUG-Ser clade uncovers Candida theae as a new hybrid lineage with pathogenic potential in the Candida parapsilosis species complex.</title>
        <authorList>
            <person name="Mixao V."/>
            <person name="Del Olmo V."/>
            <person name="Hegedusova E."/>
            <person name="Saus E."/>
            <person name="Pryszcz L."/>
            <person name="Cillingova A."/>
            <person name="Nosek J."/>
            <person name="Gabaldon T."/>
        </authorList>
    </citation>
    <scope>NUCLEOTIDE SEQUENCE [LARGE SCALE GENOMIC DNA]</scope>
    <source>
        <strain evidence="16 17">CBS 12239</strain>
    </source>
</reference>
<dbReference type="GO" id="GO:0140664">
    <property type="term" value="F:ATP-dependent DNA damage sensor activity"/>
    <property type="evidence" value="ECO:0007669"/>
    <property type="project" value="InterPro"/>
</dbReference>
<dbReference type="Pfam" id="PF01624">
    <property type="entry name" value="MutS_I"/>
    <property type="match status" value="1"/>
</dbReference>
<dbReference type="Gene3D" id="3.40.50.300">
    <property type="entry name" value="P-loop containing nucleotide triphosphate hydrolases"/>
    <property type="match status" value="1"/>
</dbReference>
<dbReference type="InterPro" id="IPR007861">
    <property type="entry name" value="DNA_mismatch_repair_MutS_clamp"/>
</dbReference>
<evidence type="ECO:0000256" key="7">
    <source>
        <dbReference type="ARBA" id="ARBA00023125"/>
    </source>
</evidence>
<evidence type="ECO:0000256" key="10">
    <source>
        <dbReference type="ARBA" id="ARBA00025373"/>
    </source>
</evidence>
<accession>A0AAD5BEW5</accession>
<feature type="domain" description="DNA mismatch repair proteins mutS family" evidence="15">
    <location>
        <begin position="720"/>
        <end position="736"/>
    </location>
</feature>
<dbReference type="InterPro" id="IPR027417">
    <property type="entry name" value="P-loop_NTPase"/>
</dbReference>
<dbReference type="EMBL" id="JAIHNG010000116">
    <property type="protein sequence ID" value="KAI5958543.1"/>
    <property type="molecule type" value="Genomic_DNA"/>
</dbReference>
<evidence type="ECO:0000256" key="6">
    <source>
        <dbReference type="ARBA" id="ARBA00022840"/>
    </source>
</evidence>
<comment type="subunit">
    <text evidence="11">Heterodimer consisting of MSH2-MSH3 (MutS beta). Forms a ternary complex with MutL alpha (MLH1-PMS1).</text>
</comment>
<name>A0AAD5BEW5_9ASCO</name>
<dbReference type="PIRSF" id="PIRSF005813">
    <property type="entry name" value="MSH2"/>
    <property type="match status" value="1"/>
</dbReference>
<keyword evidence="5 14" id="KW-0227">DNA damage</keyword>
<dbReference type="GO" id="GO:0006298">
    <property type="term" value="P:mismatch repair"/>
    <property type="evidence" value="ECO:0007669"/>
    <property type="project" value="InterPro"/>
</dbReference>
<dbReference type="GO" id="GO:0005524">
    <property type="term" value="F:ATP binding"/>
    <property type="evidence" value="ECO:0007669"/>
    <property type="project" value="UniProtKB-KW"/>
</dbReference>
<dbReference type="InterPro" id="IPR036187">
    <property type="entry name" value="DNA_mismatch_repair_MutS_sf"/>
</dbReference>
<keyword evidence="4 14" id="KW-0547">Nucleotide-binding</keyword>
<gene>
    <name evidence="16" type="ORF">KGF57_002388</name>
</gene>
<proteinExistence type="inferred from homology"/>
<dbReference type="PANTHER" id="PTHR11361">
    <property type="entry name" value="DNA MISMATCH REPAIR PROTEIN MUTS FAMILY MEMBER"/>
    <property type="match status" value="1"/>
</dbReference>
<evidence type="ECO:0000256" key="1">
    <source>
        <dbReference type="ARBA" id="ARBA00004123"/>
    </source>
</evidence>
<organism evidence="16 17">
    <name type="scientific">Candida theae</name>
    <dbReference type="NCBI Taxonomy" id="1198502"/>
    <lineage>
        <taxon>Eukaryota</taxon>
        <taxon>Fungi</taxon>
        <taxon>Dikarya</taxon>
        <taxon>Ascomycota</taxon>
        <taxon>Saccharomycotina</taxon>
        <taxon>Pichiomycetes</taxon>
        <taxon>Debaryomycetaceae</taxon>
        <taxon>Candida/Lodderomyces clade</taxon>
        <taxon>Candida</taxon>
    </lineage>
</organism>
<evidence type="ECO:0000256" key="14">
    <source>
        <dbReference type="RuleBase" id="RU003756"/>
    </source>
</evidence>
<evidence type="ECO:0000256" key="9">
    <source>
        <dbReference type="ARBA" id="ARBA00023242"/>
    </source>
</evidence>
<dbReference type="Gene3D" id="3.30.420.110">
    <property type="entry name" value="MutS, connector domain"/>
    <property type="match status" value="1"/>
</dbReference>